<protein>
    <submittedName>
        <fullName evidence="2">Uncharacterized protein</fullName>
    </submittedName>
</protein>
<keyword evidence="1" id="KW-0472">Membrane</keyword>
<keyword evidence="3" id="KW-1185">Reference proteome</keyword>
<keyword evidence="1" id="KW-1133">Transmembrane helix</keyword>
<sequence length="151" mass="16763">MNKSKIFIKLSNDIQKVISESSLSISDILEASKIDANIEYGVLPESSNKGSRTKDVVPIILAGSGAVLSISLAISQILNTLYSKPHFVECLLEKKIKDKNGKIIKSEFVKTFKFIEPSKKERIKVLDMKAGNIVLHFSSTEKPQIIDSKKK</sequence>
<dbReference type="EMBL" id="CP061799">
    <property type="protein sequence ID" value="QTA82738.1"/>
    <property type="molecule type" value="Genomic_DNA"/>
</dbReference>
<evidence type="ECO:0000313" key="2">
    <source>
        <dbReference type="EMBL" id="QTA82738.1"/>
    </source>
</evidence>
<dbReference type="RefSeq" id="WP_207688627.1">
    <property type="nucleotide sequence ID" value="NZ_CP061799.1"/>
</dbReference>
<keyword evidence="1" id="KW-0812">Transmembrane</keyword>
<accession>A0A975GJ81</accession>
<organism evidence="2 3">
    <name type="scientific">Desulfonema limicola</name>
    <dbReference type="NCBI Taxonomy" id="45656"/>
    <lineage>
        <taxon>Bacteria</taxon>
        <taxon>Pseudomonadati</taxon>
        <taxon>Thermodesulfobacteriota</taxon>
        <taxon>Desulfobacteria</taxon>
        <taxon>Desulfobacterales</taxon>
        <taxon>Desulfococcaceae</taxon>
        <taxon>Desulfonema</taxon>
    </lineage>
</organism>
<evidence type="ECO:0000256" key="1">
    <source>
        <dbReference type="SAM" id="Phobius"/>
    </source>
</evidence>
<dbReference type="Proteomes" id="UP000663720">
    <property type="component" value="Chromosome"/>
</dbReference>
<gene>
    <name evidence="2" type="ORF">dnl_51200</name>
</gene>
<name>A0A975GJ81_9BACT</name>
<dbReference type="AlphaFoldDB" id="A0A975GJ81"/>
<evidence type="ECO:0000313" key="3">
    <source>
        <dbReference type="Proteomes" id="UP000663720"/>
    </source>
</evidence>
<proteinExistence type="predicted"/>
<dbReference type="KEGG" id="dli:dnl_51200"/>
<reference evidence="2" key="1">
    <citation type="journal article" date="2021" name="Microb. Physiol.">
        <title>Proteogenomic Insights into the Physiology of Marine, Sulfate-Reducing, Filamentous Desulfonema limicola and Desulfonema magnum.</title>
        <authorList>
            <person name="Schnaars V."/>
            <person name="Wohlbrand L."/>
            <person name="Scheve S."/>
            <person name="Hinrichs C."/>
            <person name="Reinhardt R."/>
            <person name="Rabus R."/>
        </authorList>
    </citation>
    <scope>NUCLEOTIDE SEQUENCE</scope>
    <source>
        <strain evidence="2">5ac10</strain>
    </source>
</reference>
<feature type="transmembrane region" description="Helical" evidence="1">
    <location>
        <begin position="56"/>
        <end position="78"/>
    </location>
</feature>